<dbReference type="CDD" id="cd06127">
    <property type="entry name" value="DEDDh"/>
    <property type="match status" value="1"/>
</dbReference>
<protein>
    <submittedName>
        <fullName evidence="4">Exonuclease domain-containing protein</fullName>
    </submittedName>
</protein>
<comment type="caution">
    <text evidence="4">The sequence shown here is derived from an EMBL/GenBank/DDBJ whole genome shotgun (WGS) entry which is preliminary data.</text>
</comment>
<dbReference type="NCBIfam" id="TIGR00573">
    <property type="entry name" value="dnaq"/>
    <property type="match status" value="1"/>
</dbReference>
<name>A0A9X4RTE8_9FLAO</name>
<gene>
    <name evidence="4" type="ORF">NMK71_00785</name>
</gene>
<dbReference type="FunFam" id="3.30.420.10:FF:000045">
    <property type="entry name" value="3'-5' exonuclease DinG"/>
    <property type="match status" value="1"/>
</dbReference>
<feature type="domain" description="Exonuclease" evidence="3">
    <location>
        <begin position="2"/>
        <end position="167"/>
    </location>
</feature>
<dbReference type="InterPro" id="IPR035901">
    <property type="entry name" value="GIY-YIG_endonuc_sf"/>
</dbReference>
<accession>A0A9X4RTE8</accession>
<keyword evidence="5" id="KW-1185">Reference proteome</keyword>
<dbReference type="GO" id="GO:0008408">
    <property type="term" value="F:3'-5' exonuclease activity"/>
    <property type="evidence" value="ECO:0007669"/>
    <property type="project" value="TreeGrafter"/>
</dbReference>
<dbReference type="InterPro" id="IPR012337">
    <property type="entry name" value="RNaseH-like_sf"/>
</dbReference>
<dbReference type="Gene3D" id="3.30.420.10">
    <property type="entry name" value="Ribonuclease H-like superfamily/Ribonuclease H"/>
    <property type="match status" value="1"/>
</dbReference>
<proteinExistence type="predicted"/>
<dbReference type="EMBL" id="JANCMU010000001">
    <property type="protein sequence ID" value="MDG4944938.1"/>
    <property type="molecule type" value="Genomic_DNA"/>
</dbReference>
<dbReference type="GO" id="GO:0003887">
    <property type="term" value="F:DNA-directed DNA polymerase activity"/>
    <property type="evidence" value="ECO:0007669"/>
    <property type="project" value="InterPro"/>
</dbReference>
<keyword evidence="4" id="KW-0269">Exonuclease</keyword>
<dbReference type="InterPro" id="IPR006054">
    <property type="entry name" value="DnaQ"/>
</dbReference>
<dbReference type="InterPro" id="IPR013520">
    <property type="entry name" value="Ribonucl_H"/>
</dbReference>
<dbReference type="GO" id="GO:0003677">
    <property type="term" value="F:DNA binding"/>
    <property type="evidence" value="ECO:0007669"/>
    <property type="project" value="InterPro"/>
</dbReference>
<keyword evidence="4" id="KW-0540">Nuclease</keyword>
<dbReference type="Gene3D" id="3.40.1440.10">
    <property type="entry name" value="GIY-YIG endonuclease"/>
    <property type="match status" value="1"/>
</dbReference>
<dbReference type="Proteomes" id="UP001152599">
    <property type="component" value="Unassembled WGS sequence"/>
</dbReference>
<dbReference type="PANTHER" id="PTHR30231:SF41">
    <property type="entry name" value="DNA POLYMERASE III SUBUNIT EPSILON"/>
    <property type="match status" value="1"/>
</dbReference>
<dbReference type="Pfam" id="PF00929">
    <property type="entry name" value="RNase_T"/>
    <property type="match status" value="1"/>
</dbReference>
<reference evidence="4" key="1">
    <citation type="submission" date="2022-07" db="EMBL/GenBank/DDBJ databases">
        <title>Description and genome-wide analysis of Profundicola chukchiensis gen. nov., sp. nov., marine bacteria isolated from bottom sediments of the Chukchi Sea.</title>
        <authorList>
            <person name="Romanenko L."/>
            <person name="Otstavnykh N."/>
            <person name="Kurilenko V."/>
            <person name="Eremeev V."/>
            <person name="Velansky P."/>
            <person name="Mikhailov V."/>
            <person name="Isaeva M."/>
        </authorList>
    </citation>
    <scope>NUCLEOTIDE SEQUENCE</scope>
    <source>
        <strain evidence="4">KMM 9713</strain>
    </source>
</reference>
<dbReference type="SUPFAM" id="SSF53098">
    <property type="entry name" value="Ribonuclease H-like"/>
    <property type="match status" value="1"/>
</dbReference>
<dbReference type="GO" id="GO:0045004">
    <property type="term" value="P:DNA replication proofreading"/>
    <property type="evidence" value="ECO:0007669"/>
    <property type="project" value="TreeGrafter"/>
</dbReference>
<comment type="subunit">
    <text evidence="2">DNA polymerase III contains a core (composed of alpha, epsilon and theta chains) that associates with a tau subunit. This core dimerizes to form the POLIII' complex. PolIII' associates with the gamma complex (composed of gamma, delta, delta', psi and chi chains) and with the beta chain to form the complete DNA polymerase III complex.</text>
</comment>
<sequence length="433" mass="50440">MEYAILDIEATGGQVGTEKIIDIYIYRFNGVEVEDQFGSMVNPQRSIDFYVQKLTGITEKMVRSAPKFHELAKRIIEITEDCVLVGHGVDFDYRMLRQEFKELGYDYQRKTLDSLDLSQKLLPEMESHSLGKLCKALGIPMRSRHTAEGDTRATLDLFKLLLEKDKDKNIINSFAIHNTHTRQQISKLIKLEEQLPAKTGVYYCLDENKEIIHLAASKNIKQDVNEVFTSTKKTEKRIQTMVEHVNFELTGSFLIALFKEYNESDGLKNLLKPKPKHMSYGLYADLEKNELQILPTHVTKDKALLLFNNKRKGFKTIEQLYKKLKISSETPIKEQLKKIREEIKLKHKNLILIDKGREKNEKSFIEIIDEKIAGYGYYTFYNQIENDEIRDNIRVDLVSNGRHDVLLKTFLQFHHFVHVIPFSENEPIKLPKK</sequence>
<dbReference type="InterPro" id="IPR036397">
    <property type="entry name" value="RNaseH_sf"/>
</dbReference>
<evidence type="ECO:0000259" key="3">
    <source>
        <dbReference type="SMART" id="SM00479"/>
    </source>
</evidence>
<dbReference type="SMART" id="SM00479">
    <property type="entry name" value="EXOIII"/>
    <property type="match status" value="1"/>
</dbReference>
<evidence type="ECO:0000256" key="1">
    <source>
        <dbReference type="ARBA" id="ARBA00025483"/>
    </source>
</evidence>
<organism evidence="4 5">
    <name type="scientific">Profundicola chukchiensis</name>
    <dbReference type="NCBI Taxonomy" id="2961959"/>
    <lineage>
        <taxon>Bacteria</taxon>
        <taxon>Pseudomonadati</taxon>
        <taxon>Bacteroidota</taxon>
        <taxon>Flavobacteriia</taxon>
        <taxon>Flavobacteriales</taxon>
        <taxon>Weeksellaceae</taxon>
        <taxon>Profundicola</taxon>
    </lineage>
</organism>
<dbReference type="AlphaFoldDB" id="A0A9X4RTE8"/>
<dbReference type="RefSeq" id="WP_304419683.1">
    <property type="nucleotide sequence ID" value="NZ_JANCMU010000001.1"/>
</dbReference>
<keyword evidence="4" id="KW-0378">Hydrolase</keyword>
<dbReference type="GO" id="GO:0005829">
    <property type="term" value="C:cytosol"/>
    <property type="evidence" value="ECO:0007669"/>
    <property type="project" value="TreeGrafter"/>
</dbReference>
<evidence type="ECO:0000256" key="2">
    <source>
        <dbReference type="ARBA" id="ARBA00026073"/>
    </source>
</evidence>
<dbReference type="PANTHER" id="PTHR30231">
    <property type="entry name" value="DNA POLYMERASE III SUBUNIT EPSILON"/>
    <property type="match status" value="1"/>
</dbReference>
<evidence type="ECO:0000313" key="4">
    <source>
        <dbReference type="EMBL" id="MDG4944938.1"/>
    </source>
</evidence>
<evidence type="ECO:0000313" key="5">
    <source>
        <dbReference type="Proteomes" id="UP001152599"/>
    </source>
</evidence>
<comment type="function">
    <text evidence="1">DNA polymerase III is a complex, multichain enzyme responsible for most of the replicative synthesis in bacteria. The epsilon subunit contain the editing function and is a proofreading 3'-5' exonuclease.</text>
</comment>